<dbReference type="Gene3D" id="3.30.70.1820">
    <property type="entry name" value="L1 transposable element, RRM domain"/>
    <property type="match status" value="1"/>
</dbReference>
<sequence length="183" mass="21083">MNQEARSRKYNLLVYGIPKQEKENPLEVLNQFLRNDLQMEKAVVDSLIIQNAHRIPRNPDNRYKETAPEAIIVKFACLKDRNIILARVHEVKLPKGKSVRTDLPGPLKKMRAQLAQKAYQLRKEGLKTRIIEKPTSVELQVRRTTDNRWSRSGIGCEIIKTDGTKLGRRRDLENVEAMGTLSD</sequence>
<reference evidence="1" key="1">
    <citation type="submission" date="2022-08" db="UniProtKB">
        <authorList>
            <consortium name="EnsemblMetazoa"/>
        </authorList>
    </citation>
    <scope>IDENTIFICATION</scope>
    <source>
        <strain evidence="1">05x7-T-G4-1.051#20</strain>
    </source>
</reference>
<dbReference type="EnsemblMetazoa" id="G13357.1">
    <property type="protein sequence ID" value="G13357.1:cds"/>
    <property type="gene ID" value="G13357"/>
</dbReference>
<dbReference type="AlphaFoldDB" id="A0A8W8IC70"/>
<evidence type="ECO:0000313" key="2">
    <source>
        <dbReference type="Proteomes" id="UP000005408"/>
    </source>
</evidence>
<keyword evidence="2" id="KW-1185">Reference proteome</keyword>
<organism evidence="1 2">
    <name type="scientific">Magallana gigas</name>
    <name type="common">Pacific oyster</name>
    <name type="synonym">Crassostrea gigas</name>
    <dbReference type="NCBI Taxonomy" id="29159"/>
    <lineage>
        <taxon>Eukaryota</taxon>
        <taxon>Metazoa</taxon>
        <taxon>Spiralia</taxon>
        <taxon>Lophotrochozoa</taxon>
        <taxon>Mollusca</taxon>
        <taxon>Bivalvia</taxon>
        <taxon>Autobranchia</taxon>
        <taxon>Pteriomorphia</taxon>
        <taxon>Ostreida</taxon>
        <taxon>Ostreoidea</taxon>
        <taxon>Ostreidae</taxon>
        <taxon>Magallana</taxon>
    </lineage>
</organism>
<dbReference type="Proteomes" id="UP000005408">
    <property type="component" value="Unassembled WGS sequence"/>
</dbReference>
<proteinExistence type="predicted"/>
<accession>A0A8W8IC70</accession>
<name>A0A8W8IC70_MAGGI</name>
<evidence type="ECO:0000313" key="1">
    <source>
        <dbReference type="EnsemblMetazoa" id="G13357.1:cds"/>
    </source>
</evidence>
<protein>
    <submittedName>
        <fullName evidence="1">Uncharacterized protein</fullName>
    </submittedName>
</protein>